<organism evidence="1">
    <name type="scientific">marine sediment metagenome</name>
    <dbReference type="NCBI Taxonomy" id="412755"/>
    <lineage>
        <taxon>unclassified sequences</taxon>
        <taxon>metagenomes</taxon>
        <taxon>ecological metagenomes</taxon>
    </lineage>
</organism>
<gene>
    <name evidence="1" type="ORF">LCGC14_1502940</name>
</gene>
<sequence length="57" mass="6382">MASFLRPCTNGCGKQVRFMSKWDIPTEVICDNCVAAIAANEASAKKRRPAKKRRRKA</sequence>
<reference evidence="1" key="1">
    <citation type="journal article" date="2015" name="Nature">
        <title>Complex archaea that bridge the gap between prokaryotes and eukaryotes.</title>
        <authorList>
            <person name="Spang A."/>
            <person name="Saw J.H."/>
            <person name="Jorgensen S.L."/>
            <person name="Zaremba-Niedzwiedzka K."/>
            <person name="Martijn J."/>
            <person name="Lind A.E."/>
            <person name="van Eijk R."/>
            <person name="Schleper C."/>
            <person name="Guy L."/>
            <person name="Ettema T.J."/>
        </authorList>
    </citation>
    <scope>NUCLEOTIDE SEQUENCE</scope>
</reference>
<proteinExistence type="predicted"/>
<comment type="caution">
    <text evidence="1">The sequence shown here is derived from an EMBL/GenBank/DDBJ whole genome shotgun (WGS) entry which is preliminary data.</text>
</comment>
<evidence type="ECO:0000313" key="1">
    <source>
        <dbReference type="EMBL" id="KKM64284.1"/>
    </source>
</evidence>
<name>A0A0F9J3M9_9ZZZZ</name>
<dbReference type="EMBL" id="LAZR01010931">
    <property type="protein sequence ID" value="KKM64284.1"/>
    <property type="molecule type" value="Genomic_DNA"/>
</dbReference>
<dbReference type="AlphaFoldDB" id="A0A0F9J3M9"/>
<accession>A0A0F9J3M9</accession>
<protein>
    <submittedName>
        <fullName evidence="1">Uncharacterized protein</fullName>
    </submittedName>
</protein>